<dbReference type="Proteomes" id="UP000184474">
    <property type="component" value="Unassembled WGS sequence"/>
</dbReference>
<evidence type="ECO:0000313" key="1">
    <source>
        <dbReference type="EMBL" id="SHJ46329.1"/>
    </source>
</evidence>
<organism evidence="1 2">
    <name type="scientific">Reichenbachiella agariperforans</name>
    <dbReference type="NCBI Taxonomy" id="156994"/>
    <lineage>
        <taxon>Bacteria</taxon>
        <taxon>Pseudomonadati</taxon>
        <taxon>Bacteroidota</taxon>
        <taxon>Cytophagia</taxon>
        <taxon>Cytophagales</taxon>
        <taxon>Reichenbachiellaceae</taxon>
        <taxon>Reichenbachiella</taxon>
    </lineage>
</organism>
<evidence type="ECO:0008006" key="3">
    <source>
        <dbReference type="Google" id="ProtNLM"/>
    </source>
</evidence>
<gene>
    <name evidence="1" type="ORF">SAMN04488028_101201</name>
</gene>
<dbReference type="EMBL" id="FRAA01000001">
    <property type="protein sequence ID" value="SHJ46329.1"/>
    <property type="molecule type" value="Genomic_DNA"/>
</dbReference>
<evidence type="ECO:0000313" key="2">
    <source>
        <dbReference type="Proteomes" id="UP000184474"/>
    </source>
</evidence>
<accession>A0A1M6JHZ7</accession>
<sequence length="170" mass="19376">MDINQLFQARFNKSTGKEIAQYILVHPDQMSTLTKHFLGKNARACQNAAWVLSTLNDMDSNLILPYLGTFIDHLDKSPIDAVKRNTLRILQFQDIPEEYQGKLVDHCFHYLTDQKQAIAVHAFAMTVLANLCVIYPDLKNELRLVVEDLMRFGSAAIQSRGKKVLKLISQ</sequence>
<name>A0A1M6JHZ7_REIAG</name>
<proteinExistence type="predicted"/>
<protein>
    <recommendedName>
        <fullName evidence="3">HEAT repeat-containing protein</fullName>
    </recommendedName>
</protein>
<dbReference type="RefSeq" id="WP_073120493.1">
    <property type="nucleotide sequence ID" value="NZ_FRAA01000001.1"/>
</dbReference>
<dbReference type="InterPro" id="IPR016024">
    <property type="entry name" value="ARM-type_fold"/>
</dbReference>
<keyword evidence="2" id="KW-1185">Reference proteome</keyword>
<reference evidence="2" key="1">
    <citation type="submission" date="2016-11" db="EMBL/GenBank/DDBJ databases">
        <authorList>
            <person name="Varghese N."/>
            <person name="Submissions S."/>
        </authorList>
    </citation>
    <scope>NUCLEOTIDE SEQUENCE [LARGE SCALE GENOMIC DNA]</scope>
    <source>
        <strain evidence="2">DSM 26134</strain>
    </source>
</reference>
<dbReference type="AlphaFoldDB" id="A0A1M6JHZ7"/>
<dbReference type="SUPFAM" id="SSF48371">
    <property type="entry name" value="ARM repeat"/>
    <property type="match status" value="1"/>
</dbReference>
<dbReference type="STRING" id="156994.SAMN04488028_101201"/>